<dbReference type="Gene3D" id="3.30.1330.60">
    <property type="entry name" value="OmpA-like domain"/>
    <property type="match status" value="1"/>
</dbReference>
<evidence type="ECO:0000256" key="8">
    <source>
        <dbReference type="SAM" id="MobiDB-lite"/>
    </source>
</evidence>
<dbReference type="CDD" id="cd07185">
    <property type="entry name" value="OmpA_C-like"/>
    <property type="match status" value="1"/>
</dbReference>
<dbReference type="InterPro" id="IPR050330">
    <property type="entry name" value="Bact_OuterMem_StrucFunc"/>
</dbReference>
<keyword evidence="4" id="KW-0812">Transmembrane</keyword>
<dbReference type="GO" id="GO:0005886">
    <property type="term" value="C:plasma membrane"/>
    <property type="evidence" value="ECO:0007669"/>
    <property type="project" value="UniProtKB-SubCell"/>
</dbReference>
<feature type="compositionally biased region" description="Basic and acidic residues" evidence="8">
    <location>
        <begin position="75"/>
        <end position="101"/>
    </location>
</feature>
<evidence type="ECO:0000256" key="2">
    <source>
        <dbReference type="ARBA" id="ARBA00008914"/>
    </source>
</evidence>
<dbReference type="PANTHER" id="PTHR30329:SF16">
    <property type="entry name" value="CHEMOTAXIS MOTB PROTEIN"/>
    <property type="match status" value="1"/>
</dbReference>
<keyword evidence="10" id="KW-0966">Cell projection</keyword>
<dbReference type="SUPFAM" id="SSF103088">
    <property type="entry name" value="OmpA-like"/>
    <property type="match status" value="1"/>
</dbReference>
<keyword evidence="10" id="KW-0969">Cilium</keyword>
<reference evidence="10 11" key="1">
    <citation type="journal article" date="2015" name="Stand. Genomic Sci.">
        <title>High quality draft genome sequence of the moderately halophilic bacterium Pontibacillus yanchengensis Y32(T) and comparison among Pontibacillus genomes.</title>
        <authorList>
            <person name="Huang J."/>
            <person name="Qiao Z.X."/>
            <person name="Tang J.W."/>
            <person name="Wang G."/>
        </authorList>
    </citation>
    <scope>NUCLEOTIDE SEQUENCE [LARGE SCALE GENOMIC DNA]</scope>
    <source>
        <strain evidence="10 11">Y32</strain>
    </source>
</reference>
<dbReference type="RefSeq" id="WP_036817200.1">
    <property type="nucleotide sequence ID" value="NZ_AVBF01000010.1"/>
</dbReference>
<proteinExistence type="inferred from homology"/>
<feature type="domain" description="OmpA-like" evidence="9">
    <location>
        <begin position="133"/>
        <end position="254"/>
    </location>
</feature>
<dbReference type="InterPro" id="IPR006665">
    <property type="entry name" value="OmpA-like"/>
</dbReference>
<dbReference type="PANTHER" id="PTHR30329">
    <property type="entry name" value="STATOR ELEMENT OF FLAGELLAR MOTOR COMPLEX"/>
    <property type="match status" value="1"/>
</dbReference>
<evidence type="ECO:0000256" key="4">
    <source>
        <dbReference type="ARBA" id="ARBA00022692"/>
    </source>
</evidence>
<organism evidence="10 11">
    <name type="scientific">Pontibacillus yanchengensis Y32</name>
    <dbReference type="NCBI Taxonomy" id="1385514"/>
    <lineage>
        <taxon>Bacteria</taxon>
        <taxon>Bacillati</taxon>
        <taxon>Bacillota</taxon>
        <taxon>Bacilli</taxon>
        <taxon>Bacillales</taxon>
        <taxon>Bacillaceae</taxon>
        <taxon>Pontibacillus</taxon>
    </lineage>
</organism>
<dbReference type="NCBIfam" id="NF005382">
    <property type="entry name" value="PRK06925.1"/>
    <property type="match status" value="1"/>
</dbReference>
<sequence length="265" mass="30237">MKLRRTTRREDKGAPKWMVTFSDMMTLILVFFILLFSMSQIDRVKFEAVAESFNNRAMFDFYPSIVEFENPSSNKENENQEIKKDGAATEESGKEENKDTNEEPNSLNDLVKEVESFLKENELNNVISANRTDRGVVLTLQEQVLFESAKADIIDDGKPFLEKVSKLLTNIPNHVKVEGHTDDRPISTFRYPSNWELSAARASSVIRYLTQVEQLDTNRFSAVGYGATRPVAANNSPDNWEKNRRVEVVILDPNYDENQNSTSAP</sequence>
<gene>
    <name evidence="10" type="ORF">N782_03295</name>
</gene>
<keyword evidence="6 7" id="KW-0472">Membrane</keyword>
<evidence type="ECO:0000259" key="9">
    <source>
        <dbReference type="PROSITE" id="PS51123"/>
    </source>
</evidence>
<keyword evidence="10" id="KW-0282">Flagellum</keyword>
<evidence type="ECO:0000256" key="5">
    <source>
        <dbReference type="ARBA" id="ARBA00022989"/>
    </source>
</evidence>
<dbReference type="Pfam" id="PF00691">
    <property type="entry name" value="OmpA"/>
    <property type="match status" value="1"/>
</dbReference>
<dbReference type="AlphaFoldDB" id="A0A0A2THW6"/>
<evidence type="ECO:0000313" key="10">
    <source>
        <dbReference type="EMBL" id="KGP73661.1"/>
    </source>
</evidence>
<dbReference type="EMBL" id="AVBF01000010">
    <property type="protein sequence ID" value="KGP73661.1"/>
    <property type="molecule type" value="Genomic_DNA"/>
</dbReference>
<evidence type="ECO:0000313" key="11">
    <source>
        <dbReference type="Proteomes" id="UP000030147"/>
    </source>
</evidence>
<dbReference type="STRING" id="1385514.N782_03295"/>
<comment type="caution">
    <text evidence="10">The sequence shown here is derived from an EMBL/GenBank/DDBJ whole genome shotgun (WGS) entry which is preliminary data.</text>
</comment>
<dbReference type="PROSITE" id="PS51123">
    <property type="entry name" value="OMPA_2"/>
    <property type="match status" value="1"/>
</dbReference>
<dbReference type="OrthoDB" id="9815217at2"/>
<evidence type="ECO:0000256" key="7">
    <source>
        <dbReference type="PROSITE-ProRule" id="PRU00473"/>
    </source>
</evidence>
<comment type="similarity">
    <text evidence="2">Belongs to the MotB family.</text>
</comment>
<keyword evidence="5" id="KW-1133">Transmembrane helix</keyword>
<name>A0A0A2THW6_9BACI</name>
<dbReference type="Pfam" id="PF13677">
    <property type="entry name" value="MotB_plug"/>
    <property type="match status" value="1"/>
</dbReference>
<evidence type="ECO:0000256" key="3">
    <source>
        <dbReference type="ARBA" id="ARBA00022475"/>
    </source>
</evidence>
<protein>
    <submittedName>
        <fullName evidence="10">Flagellar motor protein MotS</fullName>
    </submittedName>
</protein>
<comment type="subcellular location">
    <subcellularLocation>
        <location evidence="1">Cell membrane</location>
        <topology evidence="1">Single-pass membrane protein</topology>
    </subcellularLocation>
</comment>
<evidence type="ECO:0000256" key="6">
    <source>
        <dbReference type="ARBA" id="ARBA00023136"/>
    </source>
</evidence>
<dbReference type="Proteomes" id="UP000030147">
    <property type="component" value="Unassembled WGS sequence"/>
</dbReference>
<keyword evidence="3" id="KW-1003">Cell membrane</keyword>
<dbReference type="InterPro" id="IPR025713">
    <property type="entry name" value="MotB-like_N_dom"/>
</dbReference>
<evidence type="ECO:0000256" key="1">
    <source>
        <dbReference type="ARBA" id="ARBA00004162"/>
    </source>
</evidence>
<dbReference type="eggNOG" id="COG1360">
    <property type="taxonomic scope" value="Bacteria"/>
</dbReference>
<feature type="region of interest" description="Disordered" evidence="8">
    <location>
        <begin position="70"/>
        <end position="106"/>
    </location>
</feature>
<keyword evidence="11" id="KW-1185">Reference proteome</keyword>
<dbReference type="InterPro" id="IPR036737">
    <property type="entry name" value="OmpA-like_sf"/>
</dbReference>
<accession>A0A0A2THW6</accession>